<evidence type="ECO:0000313" key="2">
    <source>
        <dbReference type="EMBL" id="KAK8781753.1"/>
    </source>
</evidence>
<feature type="signal peptide" evidence="1">
    <location>
        <begin position="1"/>
        <end position="35"/>
    </location>
</feature>
<keyword evidence="3" id="KW-1185">Reference proteome</keyword>
<evidence type="ECO:0008006" key="4">
    <source>
        <dbReference type="Google" id="ProtNLM"/>
    </source>
</evidence>
<accession>A0AAQ4F4K5</accession>
<dbReference type="Proteomes" id="UP001321473">
    <property type="component" value="Unassembled WGS sequence"/>
</dbReference>
<evidence type="ECO:0000313" key="3">
    <source>
        <dbReference type="Proteomes" id="UP001321473"/>
    </source>
</evidence>
<dbReference type="EMBL" id="JARKHS020007381">
    <property type="protein sequence ID" value="KAK8781753.1"/>
    <property type="molecule type" value="Genomic_DNA"/>
</dbReference>
<reference evidence="2 3" key="1">
    <citation type="journal article" date="2023" name="Arcadia Sci">
        <title>De novo assembly of a long-read Amblyomma americanum tick genome.</title>
        <authorList>
            <person name="Chou S."/>
            <person name="Poskanzer K.E."/>
            <person name="Rollins M."/>
            <person name="Thuy-Boun P.S."/>
        </authorList>
    </citation>
    <scope>NUCLEOTIDE SEQUENCE [LARGE SCALE GENOMIC DNA]</scope>
    <source>
        <strain evidence="2">F_SG_1</strain>
        <tissue evidence="2">Salivary glands</tissue>
    </source>
</reference>
<comment type="caution">
    <text evidence="2">The sequence shown here is derived from an EMBL/GenBank/DDBJ whole genome shotgun (WGS) entry which is preliminary data.</text>
</comment>
<feature type="chain" id="PRO_5042929101" description="Secreted protein" evidence="1">
    <location>
        <begin position="36"/>
        <end position="69"/>
    </location>
</feature>
<protein>
    <recommendedName>
        <fullName evidence="4">Secreted protein</fullName>
    </recommendedName>
</protein>
<dbReference type="AlphaFoldDB" id="A0AAQ4F4K5"/>
<gene>
    <name evidence="2" type="ORF">V5799_016907</name>
</gene>
<sequence length="69" mass="7675">MCACARWRELVSSHLLWRVISFLCFLCLVTHSGRAAPAPGAFLQGRQRELAGDFSTRAPSPRCSPPRMT</sequence>
<name>A0AAQ4F4K5_AMBAM</name>
<keyword evidence="1" id="KW-0732">Signal</keyword>
<proteinExistence type="predicted"/>
<evidence type="ECO:0000256" key="1">
    <source>
        <dbReference type="SAM" id="SignalP"/>
    </source>
</evidence>
<organism evidence="2 3">
    <name type="scientific">Amblyomma americanum</name>
    <name type="common">Lone star tick</name>
    <dbReference type="NCBI Taxonomy" id="6943"/>
    <lineage>
        <taxon>Eukaryota</taxon>
        <taxon>Metazoa</taxon>
        <taxon>Ecdysozoa</taxon>
        <taxon>Arthropoda</taxon>
        <taxon>Chelicerata</taxon>
        <taxon>Arachnida</taxon>
        <taxon>Acari</taxon>
        <taxon>Parasitiformes</taxon>
        <taxon>Ixodida</taxon>
        <taxon>Ixodoidea</taxon>
        <taxon>Ixodidae</taxon>
        <taxon>Amblyomminae</taxon>
        <taxon>Amblyomma</taxon>
    </lineage>
</organism>